<sequence>MPNKSKSMDAVIGIEPIYFTDEESVNEGDGRETDVDLFQAPLSPKSSLSLIQRQEEIRSNFATFVEANAQCNNNISQGKTSIPPILGSGNIQRYLDNSFKNLEKEKVKITDEDIEEEVNFWNSTIVCYVLGTNPPLSVIDGFARRVWKDRIDKVGMISHGVFLIQFYTIEDRDNVLNGGYIFFNKFPLVMKPWNSDGNFKKENLNVILILVQLENLELKYWGERVNGHTPAVMTFHNMLPSGKKPFRYFKMLNTHPDYAARVAASWNQQTQGLKMFQVATKLKRLKGVLKELNKHGFSDIRKATQQAKETLAKMQNKLQQDLLN</sequence>
<accession>A0A803QCA3</accession>
<evidence type="ECO:0000313" key="2">
    <source>
        <dbReference type="EnsemblPlants" id="cds.evm.model.08.761"/>
    </source>
</evidence>
<feature type="domain" description="DUF4283" evidence="1">
    <location>
        <begin position="120"/>
        <end position="198"/>
    </location>
</feature>
<name>A0A803QCA3_CANSA</name>
<organism evidence="2 3">
    <name type="scientific">Cannabis sativa</name>
    <name type="common">Hemp</name>
    <name type="synonym">Marijuana</name>
    <dbReference type="NCBI Taxonomy" id="3483"/>
    <lineage>
        <taxon>Eukaryota</taxon>
        <taxon>Viridiplantae</taxon>
        <taxon>Streptophyta</taxon>
        <taxon>Embryophyta</taxon>
        <taxon>Tracheophyta</taxon>
        <taxon>Spermatophyta</taxon>
        <taxon>Magnoliopsida</taxon>
        <taxon>eudicotyledons</taxon>
        <taxon>Gunneridae</taxon>
        <taxon>Pentapetalae</taxon>
        <taxon>rosids</taxon>
        <taxon>fabids</taxon>
        <taxon>Rosales</taxon>
        <taxon>Cannabaceae</taxon>
        <taxon>Cannabis</taxon>
    </lineage>
</organism>
<dbReference type="AlphaFoldDB" id="A0A803QCA3"/>
<reference evidence="2" key="2">
    <citation type="submission" date="2021-03" db="UniProtKB">
        <authorList>
            <consortium name="EnsemblPlants"/>
        </authorList>
    </citation>
    <scope>IDENTIFICATION</scope>
</reference>
<dbReference type="Proteomes" id="UP000596661">
    <property type="component" value="Chromosome 8"/>
</dbReference>
<dbReference type="EnsemblPlants" id="evm.model.08.761">
    <property type="protein sequence ID" value="cds.evm.model.08.761"/>
    <property type="gene ID" value="evm.TU.08.761"/>
</dbReference>
<dbReference type="InterPro" id="IPR025558">
    <property type="entry name" value="DUF4283"/>
</dbReference>
<reference evidence="2" key="1">
    <citation type="submission" date="2018-11" db="EMBL/GenBank/DDBJ databases">
        <authorList>
            <person name="Grassa J C."/>
        </authorList>
    </citation>
    <scope>NUCLEOTIDE SEQUENCE [LARGE SCALE GENOMIC DNA]</scope>
</reference>
<dbReference type="Pfam" id="PF14111">
    <property type="entry name" value="DUF4283"/>
    <property type="match status" value="1"/>
</dbReference>
<evidence type="ECO:0000313" key="3">
    <source>
        <dbReference type="Proteomes" id="UP000596661"/>
    </source>
</evidence>
<evidence type="ECO:0000259" key="1">
    <source>
        <dbReference type="Pfam" id="PF14111"/>
    </source>
</evidence>
<dbReference type="Gramene" id="evm.model.08.761">
    <property type="protein sequence ID" value="cds.evm.model.08.761"/>
    <property type="gene ID" value="evm.TU.08.761"/>
</dbReference>
<protein>
    <recommendedName>
        <fullName evidence="1">DUF4283 domain-containing protein</fullName>
    </recommendedName>
</protein>
<dbReference type="EMBL" id="UZAU01000692">
    <property type="status" value="NOT_ANNOTATED_CDS"/>
    <property type="molecule type" value="Genomic_DNA"/>
</dbReference>
<keyword evidence="3" id="KW-1185">Reference proteome</keyword>
<dbReference type="PANTHER" id="PTHR33233">
    <property type="entry name" value="ENDONUCLEASE/EXONUCLEASE/PHOSPHATASE"/>
    <property type="match status" value="1"/>
</dbReference>
<proteinExistence type="predicted"/>
<dbReference type="PANTHER" id="PTHR33233:SF17">
    <property type="entry name" value="DUF4283 DOMAIN-CONTAINING PROTEIN"/>
    <property type="match status" value="1"/>
</dbReference>